<keyword evidence="3" id="KW-1185">Reference proteome</keyword>
<keyword evidence="1" id="KW-1133">Transmembrane helix</keyword>
<feature type="transmembrane region" description="Helical" evidence="1">
    <location>
        <begin position="307"/>
        <end position="327"/>
    </location>
</feature>
<feature type="transmembrane region" description="Helical" evidence="1">
    <location>
        <begin position="528"/>
        <end position="547"/>
    </location>
</feature>
<dbReference type="RefSeq" id="WP_121303563.1">
    <property type="nucleotide sequence ID" value="NZ_RBWW01000001.1"/>
</dbReference>
<feature type="transmembrane region" description="Helical" evidence="1">
    <location>
        <begin position="236"/>
        <end position="259"/>
    </location>
</feature>
<feature type="transmembrane region" description="Helical" evidence="1">
    <location>
        <begin position="265"/>
        <end position="286"/>
    </location>
</feature>
<proteinExistence type="predicted"/>
<gene>
    <name evidence="2" type="ORF">BDK61_2985</name>
</gene>
<name>A0A495R8E0_9EURY</name>
<evidence type="ECO:0000256" key="1">
    <source>
        <dbReference type="SAM" id="Phobius"/>
    </source>
</evidence>
<feature type="transmembrane region" description="Helical" evidence="1">
    <location>
        <begin position="56"/>
        <end position="78"/>
    </location>
</feature>
<feature type="transmembrane region" description="Helical" evidence="1">
    <location>
        <begin position="333"/>
        <end position="353"/>
    </location>
</feature>
<keyword evidence="1" id="KW-0472">Membrane</keyword>
<feature type="transmembrane region" description="Helical" evidence="1">
    <location>
        <begin position="488"/>
        <end position="508"/>
    </location>
</feature>
<protein>
    <submittedName>
        <fullName evidence="2">Flp pilus assembly protein TadB</fullName>
    </submittedName>
</protein>
<comment type="caution">
    <text evidence="2">The sequence shown here is derived from an EMBL/GenBank/DDBJ whole genome shotgun (WGS) entry which is preliminary data.</text>
</comment>
<feature type="transmembrane region" description="Helical" evidence="1">
    <location>
        <begin position="84"/>
        <end position="105"/>
    </location>
</feature>
<dbReference type="AlphaFoldDB" id="A0A495R8E0"/>
<organism evidence="2 3">
    <name type="scientific">Haloarcula quadrata</name>
    <dbReference type="NCBI Taxonomy" id="182779"/>
    <lineage>
        <taxon>Archaea</taxon>
        <taxon>Methanobacteriati</taxon>
        <taxon>Methanobacteriota</taxon>
        <taxon>Stenosarchaea group</taxon>
        <taxon>Halobacteria</taxon>
        <taxon>Halobacteriales</taxon>
        <taxon>Haloarculaceae</taxon>
        <taxon>Haloarcula</taxon>
    </lineage>
</organism>
<evidence type="ECO:0000313" key="3">
    <source>
        <dbReference type="Proteomes" id="UP000268233"/>
    </source>
</evidence>
<sequence length="581" mass="58952">MSHASGSDDAHDDANTASATRLTTALVAACPGTVEVPDDYRRAYQLLSVSAPPETLLTASYAVAVCGSLLALLVAVAVTGPLATTVSLGFLALSLGVGALGRYGVPFAAEAKRIRTLGAAPSLVTTLVLGATLWPSAERAAAFAGRTGDSLLARRLHYHRQRAAGTPQSGLGTFAASWSDRFPALERSVGLVENATAAPAKERPEVLERARRCILDGTRDEMAAFAASLRGPATGLYAFGVLLPLAMASLLPAAAAAGVPVTAPVLVGTYGVILPAALLVACCWLLGQRPVAFPPATIPRSHPDVPASVLPSIAGGIVAGIGGWLLAGALVAAWASPIGALGAGVGSALVSYYRPVAEVRDRITDIEAGLPNALSAVGRRLDRGQSVEAALVEAVDETSKPTSAVIEAAVARQERLGTSVEGAFLGPGGALADVPSHRARRVATLLDTAAAIGPPAGASVTTMGEHLDALRTIERETRRDLSQITETLSNTAALFGPLVGGATVALAGSMGGGEQFAIVPSALLGPVIGWYVLVLAVLLTALSTGLHRGLDRALVGYRTGLALLSATATFFVAVVATGLLV</sequence>
<reference evidence="2 3" key="1">
    <citation type="submission" date="2018-10" db="EMBL/GenBank/DDBJ databases">
        <title>Genomic Encyclopedia of Archaeal and Bacterial Type Strains, Phase II (KMG-II): from individual species to whole genera.</title>
        <authorList>
            <person name="Goeker M."/>
        </authorList>
    </citation>
    <scope>NUCLEOTIDE SEQUENCE [LARGE SCALE GENOMIC DNA]</scope>
    <source>
        <strain evidence="2 3">DSM 11927</strain>
    </source>
</reference>
<dbReference type="EMBL" id="RBWW01000001">
    <property type="protein sequence ID" value="RKS83597.1"/>
    <property type="molecule type" value="Genomic_DNA"/>
</dbReference>
<keyword evidence="1" id="KW-0812">Transmembrane</keyword>
<evidence type="ECO:0000313" key="2">
    <source>
        <dbReference type="EMBL" id="RKS83597.1"/>
    </source>
</evidence>
<feature type="transmembrane region" description="Helical" evidence="1">
    <location>
        <begin position="559"/>
        <end position="580"/>
    </location>
</feature>
<accession>A0A495R8E0</accession>
<dbReference type="Proteomes" id="UP000268233">
    <property type="component" value="Unassembled WGS sequence"/>
</dbReference>